<evidence type="ECO:0000256" key="1">
    <source>
        <dbReference type="SAM" id="Coils"/>
    </source>
</evidence>
<feature type="coiled-coil region" evidence="1">
    <location>
        <begin position="61"/>
        <end position="88"/>
    </location>
</feature>
<accession>A0AA38MNT3</accession>
<keyword evidence="1" id="KW-0175">Coiled coil</keyword>
<protein>
    <submittedName>
        <fullName evidence="3">Uncharacterized protein</fullName>
    </submittedName>
</protein>
<feature type="signal peptide" evidence="2">
    <location>
        <begin position="1"/>
        <end position="18"/>
    </location>
</feature>
<dbReference type="Proteomes" id="UP001168821">
    <property type="component" value="Unassembled WGS sequence"/>
</dbReference>
<evidence type="ECO:0000313" key="4">
    <source>
        <dbReference type="EMBL" id="KAJ3665287.1"/>
    </source>
</evidence>
<proteinExistence type="predicted"/>
<reference evidence="3" key="1">
    <citation type="journal article" date="2023" name="G3 (Bethesda)">
        <title>Whole genome assemblies of Zophobas morio and Tenebrio molitor.</title>
        <authorList>
            <person name="Kaur S."/>
            <person name="Stinson S.A."/>
            <person name="diCenzo G.C."/>
        </authorList>
    </citation>
    <scope>NUCLEOTIDE SEQUENCE</scope>
    <source>
        <strain evidence="3">QUZm001</strain>
    </source>
</reference>
<evidence type="ECO:0000256" key="2">
    <source>
        <dbReference type="SAM" id="SignalP"/>
    </source>
</evidence>
<organism evidence="3 5">
    <name type="scientific">Zophobas morio</name>
    <dbReference type="NCBI Taxonomy" id="2755281"/>
    <lineage>
        <taxon>Eukaryota</taxon>
        <taxon>Metazoa</taxon>
        <taxon>Ecdysozoa</taxon>
        <taxon>Arthropoda</taxon>
        <taxon>Hexapoda</taxon>
        <taxon>Insecta</taxon>
        <taxon>Pterygota</taxon>
        <taxon>Neoptera</taxon>
        <taxon>Endopterygota</taxon>
        <taxon>Coleoptera</taxon>
        <taxon>Polyphaga</taxon>
        <taxon>Cucujiformia</taxon>
        <taxon>Tenebrionidae</taxon>
        <taxon>Zophobas</taxon>
    </lineage>
</organism>
<dbReference type="EMBL" id="JALNTZ010000001">
    <property type="protein sequence ID" value="KAJ3665287.1"/>
    <property type="molecule type" value="Genomic_DNA"/>
</dbReference>
<dbReference type="AlphaFoldDB" id="A0AA38MNT3"/>
<evidence type="ECO:0000313" key="3">
    <source>
        <dbReference type="EMBL" id="KAJ3665285.1"/>
    </source>
</evidence>
<feature type="chain" id="PRO_5041630210" evidence="2">
    <location>
        <begin position="19"/>
        <end position="228"/>
    </location>
</feature>
<evidence type="ECO:0000313" key="5">
    <source>
        <dbReference type="Proteomes" id="UP001168821"/>
    </source>
</evidence>
<dbReference type="EMBL" id="JALNTZ010000001">
    <property type="protein sequence ID" value="KAJ3665285.1"/>
    <property type="molecule type" value="Genomic_DNA"/>
</dbReference>
<keyword evidence="2" id="KW-0732">Signal</keyword>
<gene>
    <name evidence="3" type="ORF">Zmor_000787</name>
    <name evidence="4" type="ORF">Zmor_000788</name>
</gene>
<keyword evidence="5" id="KW-1185">Reference proteome</keyword>
<sequence length="228" mass="24997">MALKTTFLLCAFLALASADLANEAKEAIEALKGVVQDRILAAHSDLDIGLTTFLTNSENVASNAARAILELQETIDAQLQEIKDLALEADISISPCTNVREQALNKLPGRLIEELGKYVSDAKGQASSATISGFYLVDILINKVQSLDFQLHQCQGDLLCIAPLLTEVENHKVQLVQNVDTEFEAVEYALLTLKLNVQSYSDSRITTYIRDGFDIVRTIRNCANNLIV</sequence>
<name>A0AA38MNT3_9CUCU</name>
<comment type="caution">
    <text evidence="3">The sequence shown here is derived from an EMBL/GenBank/DDBJ whole genome shotgun (WGS) entry which is preliminary data.</text>
</comment>